<evidence type="ECO:0000259" key="7">
    <source>
        <dbReference type="Pfam" id="PF02687"/>
    </source>
</evidence>
<evidence type="ECO:0000259" key="8">
    <source>
        <dbReference type="Pfam" id="PF12704"/>
    </source>
</evidence>
<accession>A0A2A4X067</accession>
<reference evidence="10" key="1">
    <citation type="submission" date="2017-08" db="EMBL/GenBank/DDBJ databases">
        <title>A dynamic microbial community with high functional redundancy inhabits the cold, oxic subseafloor aquifer.</title>
        <authorList>
            <person name="Tully B.J."/>
            <person name="Wheat C.G."/>
            <person name="Glazer B.T."/>
            <person name="Huber J.A."/>
        </authorList>
    </citation>
    <scope>NUCLEOTIDE SEQUENCE [LARGE SCALE GENOMIC DNA]</scope>
</reference>
<keyword evidence="4 6" id="KW-1133">Transmembrane helix</keyword>
<dbReference type="GO" id="GO:0005886">
    <property type="term" value="C:plasma membrane"/>
    <property type="evidence" value="ECO:0007669"/>
    <property type="project" value="UniProtKB-SubCell"/>
</dbReference>
<dbReference type="Proteomes" id="UP000218767">
    <property type="component" value="Unassembled WGS sequence"/>
</dbReference>
<gene>
    <name evidence="9" type="ORF">COB20_12825</name>
</gene>
<name>A0A2A4X067_9GAMM</name>
<feature type="transmembrane region" description="Helical" evidence="6">
    <location>
        <begin position="302"/>
        <end position="326"/>
    </location>
</feature>
<feature type="transmembrane region" description="Helical" evidence="6">
    <location>
        <begin position="394"/>
        <end position="422"/>
    </location>
</feature>
<evidence type="ECO:0000256" key="6">
    <source>
        <dbReference type="SAM" id="Phobius"/>
    </source>
</evidence>
<dbReference type="InterPro" id="IPR050250">
    <property type="entry name" value="Macrolide_Exporter_MacB"/>
</dbReference>
<dbReference type="Pfam" id="PF12704">
    <property type="entry name" value="MacB_PCD"/>
    <property type="match status" value="1"/>
</dbReference>
<feature type="transmembrane region" description="Helical" evidence="6">
    <location>
        <begin position="21"/>
        <end position="41"/>
    </location>
</feature>
<dbReference type="PROSITE" id="PS51257">
    <property type="entry name" value="PROKAR_LIPOPROTEIN"/>
    <property type="match status" value="1"/>
</dbReference>
<feature type="transmembrane region" description="Helical" evidence="6">
    <location>
        <begin position="347"/>
        <end position="374"/>
    </location>
</feature>
<keyword evidence="3 6" id="KW-0812">Transmembrane</keyword>
<dbReference type="PANTHER" id="PTHR30572">
    <property type="entry name" value="MEMBRANE COMPONENT OF TRANSPORTER-RELATED"/>
    <property type="match status" value="1"/>
</dbReference>
<proteinExistence type="predicted"/>
<comment type="subcellular location">
    <subcellularLocation>
        <location evidence="1">Cell membrane</location>
        <topology evidence="1">Multi-pass membrane protein</topology>
    </subcellularLocation>
</comment>
<dbReference type="Pfam" id="PF02687">
    <property type="entry name" value="FtsX"/>
    <property type="match status" value="2"/>
</dbReference>
<keyword evidence="5 6" id="KW-0472">Membrane</keyword>
<dbReference type="EMBL" id="NVUL01000074">
    <property type="protein sequence ID" value="PCI75465.1"/>
    <property type="molecule type" value="Genomic_DNA"/>
</dbReference>
<evidence type="ECO:0000256" key="5">
    <source>
        <dbReference type="ARBA" id="ARBA00023136"/>
    </source>
</evidence>
<dbReference type="AlphaFoldDB" id="A0A2A4X067"/>
<dbReference type="InterPro" id="IPR003838">
    <property type="entry name" value="ABC3_permease_C"/>
</dbReference>
<feature type="transmembrane region" description="Helical" evidence="6">
    <location>
        <begin position="765"/>
        <end position="792"/>
    </location>
</feature>
<feature type="domain" description="ABC3 transporter permease C-terminal" evidence="7">
    <location>
        <begin position="307"/>
        <end position="423"/>
    </location>
</feature>
<keyword evidence="2" id="KW-1003">Cell membrane</keyword>
<evidence type="ECO:0000313" key="10">
    <source>
        <dbReference type="Proteomes" id="UP000218767"/>
    </source>
</evidence>
<feature type="transmembrane region" description="Helical" evidence="6">
    <location>
        <begin position="719"/>
        <end position="744"/>
    </location>
</feature>
<evidence type="ECO:0000256" key="4">
    <source>
        <dbReference type="ARBA" id="ARBA00022989"/>
    </source>
</evidence>
<sequence length="845" mass="92405">MFKNYLVTALNNLLKNRLYSMINIVGLAVGLMACILITLYVQDELSYDEQWEKSGQIHRIIQEMELPGSVLTRDGFTSLPVLSNLMNFFPSDIEAGTRLRFEPMVNVVVDGIGHTEQFVRVDRDFSKLFQLDVVSGSLEATFTNVNSIALNEEQATRLFGDADPIGQTITIPSRYVFPARDYIVTAVYRFPVGNSVLDNNTMFSLSSSGLVLLDDSNLPGLANSWHNNSLQTYVLLRDGVDKDVIDSQLPDFVDTHANLREEAVGTGTPSDFIRFSLQPITDLYLNPWSELDRQNSGSSVTVLIFAVIAALVLVIGCTNFIVLTTAKSTNRCKEVAMRKVMGARREALVVQFLGEAVLITVFAILLGLVLLELALPVYSAFAGKELALNYGSPITYLFLMGLVLIVGVIGGVYPALVLSGYSPAKSLQAGRGQAAGGSVNARNLLVIFQFSVSVALLVATALVFLQTQFASTANLGFRQDNLLVVGPILPAASPNEVLQQEINQLGNVVSSSLSYSRPGQGFTGGDGIGQSLTVLPRPESGIDTSLSVSLRTNPVDTNFFDIYDIPIIAGRNYDEGFLNDRIARNNTNGEQQTTQANVIINEAAVRHLGLASPQNAIGLVLQGNYSFSRSRMPIIFTVVGVAADSLFLNVRTESLPEMYPLDPLLVTGLTVRFEGDPQQVLSSIAAIWPTVMGSGVVLNAEFVDQLITIQMADVQVQSIMLAGFSLLTLVISCLGLLGMSTFIIDRRTREIGLRKVMGAKIKDIVRLLVWQFSKPVLLANLIAWPFIVWVMMRWLETFSNHIDSLWLLPLCLAAGVISLLFMWITVAGNTTLIARRSPIHALRYE</sequence>
<evidence type="ECO:0000313" key="9">
    <source>
        <dbReference type="EMBL" id="PCI75465.1"/>
    </source>
</evidence>
<comment type="caution">
    <text evidence="9">The sequence shown here is derived from an EMBL/GenBank/DDBJ whole genome shotgun (WGS) entry which is preliminary data.</text>
</comment>
<evidence type="ECO:0000256" key="2">
    <source>
        <dbReference type="ARBA" id="ARBA00022475"/>
    </source>
</evidence>
<feature type="domain" description="MacB-like periplasmic core" evidence="8">
    <location>
        <begin position="20"/>
        <end position="249"/>
    </location>
</feature>
<feature type="domain" description="ABC3 transporter permease C-terminal" evidence="7">
    <location>
        <begin position="724"/>
        <end position="825"/>
    </location>
</feature>
<evidence type="ECO:0008006" key="11">
    <source>
        <dbReference type="Google" id="ProtNLM"/>
    </source>
</evidence>
<dbReference type="GO" id="GO:0022857">
    <property type="term" value="F:transmembrane transporter activity"/>
    <property type="evidence" value="ECO:0007669"/>
    <property type="project" value="TreeGrafter"/>
</dbReference>
<feature type="transmembrane region" description="Helical" evidence="6">
    <location>
        <begin position="443"/>
        <end position="465"/>
    </location>
</feature>
<evidence type="ECO:0000256" key="3">
    <source>
        <dbReference type="ARBA" id="ARBA00022692"/>
    </source>
</evidence>
<organism evidence="9 10">
    <name type="scientific">SAR86 cluster bacterium</name>
    <dbReference type="NCBI Taxonomy" id="2030880"/>
    <lineage>
        <taxon>Bacteria</taxon>
        <taxon>Pseudomonadati</taxon>
        <taxon>Pseudomonadota</taxon>
        <taxon>Gammaproteobacteria</taxon>
        <taxon>SAR86 cluster</taxon>
    </lineage>
</organism>
<dbReference type="PANTHER" id="PTHR30572:SF18">
    <property type="entry name" value="ABC-TYPE MACROLIDE FAMILY EXPORT SYSTEM PERMEASE COMPONENT 2"/>
    <property type="match status" value="1"/>
</dbReference>
<protein>
    <recommendedName>
        <fullName evidence="11">ABC transporter permease</fullName>
    </recommendedName>
</protein>
<feature type="transmembrane region" description="Helical" evidence="6">
    <location>
        <begin position="804"/>
        <end position="826"/>
    </location>
</feature>
<dbReference type="InterPro" id="IPR025857">
    <property type="entry name" value="MacB_PCD"/>
</dbReference>
<evidence type="ECO:0000256" key="1">
    <source>
        <dbReference type="ARBA" id="ARBA00004651"/>
    </source>
</evidence>